<reference evidence="4" key="1">
    <citation type="submission" date="2020-12" db="EMBL/GenBank/DDBJ databases">
        <title>Hymenobacter sp.</title>
        <authorList>
            <person name="Kim M.K."/>
        </authorList>
    </citation>
    <scope>NUCLEOTIDE SEQUENCE [LARGE SCALE GENOMIC DNA]</scope>
    <source>
        <strain evidence="4">BT553</strain>
    </source>
</reference>
<feature type="signal peptide" evidence="1">
    <location>
        <begin position="1"/>
        <end position="22"/>
    </location>
</feature>
<proteinExistence type="predicted"/>
<comment type="caution">
    <text evidence="3">The sequence shown here is derived from an EMBL/GenBank/DDBJ whole genome shotgun (WGS) entry which is preliminary data.</text>
</comment>
<organism evidence="3 4">
    <name type="scientific">Sphingomonas mollis</name>
    <dbReference type="NCBI Taxonomy" id="2795726"/>
    <lineage>
        <taxon>Bacteria</taxon>
        <taxon>Pseudomonadati</taxon>
        <taxon>Pseudomonadota</taxon>
        <taxon>Alphaproteobacteria</taxon>
        <taxon>Sphingomonadales</taxon>
        <taxon>Sphingomonadaceae</taxon>
        <taxon>Sphingomonas</taxon>
    </lineage>
</organism>
<dbReference type="NCBIfam" id="TIGR02595">
    <property type="entry name" value="PEP_CTERM"/>
    <property type="match status" value="1"/>
</dbReference>
<evidence type="ECO:0000313" key="3">
    <source>
        <dbReference type="EMBL" id="MBJ6120871.1"/>
    </source>
</evidence>
<evidence type="ECO:0000259" key="2">
    <source>
        <dbReference type="Pfam" id="PF07589"/>
    </source>
</evidence>
<feature type="domain" description="Ice-binding protein C-terminal" evidence="2">
    <location>
        <begin position="144"/>
        <end position="167"/>
    </location>
</feature>
<dbReference type="RefSeq" id="WP_199035254.1">
    <property type="nucleotide sequence ID" value="NZ_JAELXS010000002.1"/>
</dbReference>
<keyword evidence="4" id="KW-1185">Reference proteome</keyword>
<evidence type="ECO:0000313" key="4">
    <source>
        <dbReference type="Proteomes" id="UP000640426"/>
    </source>
</evidence>
<dbReference type="EMBL" id="JAELXS010000002">
    <property type="protein sequence ID" value="MBJ6120871.1"/>
    <property type="molecule type" value="Genomic_DNA"/>
</dbReference>
<accession>A0ABS0XLG2</accession>
<keyword evidence="1" id="KW-0732">Signal</keyword>
<feature type="chain" id="PRO_5045210343" evidence="1">
    <location>
        <begin position="23"/>
        <end position="176"/>
    </location>
</feature>
<dbReference type="InterPro" id="IPR013424">
    <property type="entry name" value="Ice-binding_C"/>
</dbReference>
<dbReference type="Pfam" id="PF07589">
    <property type="entry name" value="PEP-CTERM"/>
    <property type="match status" value="1"/>
</dbReference>
<protein>
    <submittedName>
        <fullName evidence="3">PEPxxWA-CTERM sorting domain-containing protein</fullName>
    </submittedName>
</protein>
<gene>
    <name evidence="3" type="ORF">JAO74_03580</name>
</gene>
<dbReference type="Proteomes" id="UP000640426">
    <property type="component" value="Unassembled WGS sequence"/>
</dbReference>
<name>A0ABS0XLG2_9SPHN</name>
<evidence type="ECO:0000256" key="1">
    <source>
        <dbReference type="SAM" id="SignalP"/>
    </source>
</evidence>
<sequence>MKIRLSLLTAIAVAAVSTQAAAADLLYALTPQATGGYRATWQMALNPTPTQVVDGEGFALERVSGTFPRAINGDAYLDFFFATNGGGLVISDADGPGILTTLYGGQLYGGPEATPMMLRGTFTLTRRQDGGSRYTLNVTDVPLAVPEPATWALLLSGFALTGAALRRHSRTTVRYA</sequence>
<dbReference type="NCBIfam" id="NF035944">
    <property type="entry name" value="PEPxxWA-CTERM"/>
    <property type="match status" value="1"/>
</dbReference>